<dbReference type="AlphaFoldDB" id="A0A183UIN6"/>
<evidence type="ECO:0000313" key="3">
    <source>
        <dbReference type="WBParaSite" id="TCNE_0000835601-mRNA-1"/>
    </source>
</evidence>
<name>A0A183UIN6_TOXCA</name>
<keyword evidence="2" id="KW-1185">Reference proteome</keyword>
<gene>
    <name evidence="1" type="ORF">TCNE_LOCUS8356</name>
</gene>
<organism evidence="2 3">
    <name type="scientific">Toxocara canis</name>
    <name type="common">Canine roundworm</name>
    <dbReference type="NCBI Taxonomy" id="6265"/>
    <lineage>
        <taxon>Eukaryota</taxon>
        <taxon>Metazoa</taxon>
        <taxon>Ecdysozoa</taxon>
        <taxon>Nematoda</taxon>
        <taxon>Chromadorea</taxon>
        <taxon>Rhabditida</taxon>
        <taxon>Spirurina</taxon>
        <taxon>Ascaridomorpha</taxon>
        <taxon>Ascaridoidea</taxon>
        <taxon>Toxocaridae</taxon>
        <taxon>Toxocara</taxon>
    </lineage>
</organism>
<accession>A0A183UIN6</accession>
<sequence length="95" mass="10748">MHEVVDSPRSQENYAFWDGEGSDKALYRLTVNAIDCAMSTGPRKSSSIFTRYACITEPASTQVSRMMLREGAELVLKFLSYFRVRADKADFAQLN</sequence>
<evidence type="ECO:0000313" key="1">
    <source>
        <dbReference type="EMBL" id="VDM39677.1"/>
    </source>
</evidence>
<reference evidence="3" key="1">
    <citation type="submission" date="2016-06" db="UniProtKB">
        <authorList>
            <consortium name="WormBaseParasite"/>
        </authorList>
    </citation>
    <scope>IDENTIFICATION</scope>
</reference>
<proteinExistence type="predicted"/>
<dbReference type="EMBL" id="UYWY01019884">
    <property type="protein sequence ID" value="VDM39677.1"/>
    <property type="molecule type" value="Genomic_DNA"/>
</dbReference>
<dbReference type="WBParaSite" id="TCNE_0000835601-mRNA-1">
    <property type="protein sequence ID" value="TCNE_0000835601-mRNA-1"/>
    <property type="gene ID" value="TCNE_0000835601"/>
</dbReference>
<reference evidence="1 2" key="2">
    <citation type="submission" date="2018-11" db="EMBL/GenBank/DDBJ databases">
        <authorList>
            <consortium name="Pathogen Informatics"/>
        </authorList>
    </citation>
    <scope>NUCLEOTIDE SEQUENCE [LARGE SCALE GENOMIC DNA]</scope>
</reference>
<dbReference type="Proteomes" id="UP000050794">
    <property type="component" value="Unassembled WGS sequence"/>
</dbReference>
<evidence type="ECO:0000313" key="2">
    <source>
        <dbReference type="Proteomes" id="UP000050794"/>
    </source>
</evidence>
<protein>
    <submittedName>
        <fullName evidence="3">HET domain-containing protein</fullName>
    </submittedName>
</protein>